<dbReference type="OrthoDB" id="248751at2759"/>
<dbReference type="InterPro" id="IPR038510">
    <property type="entry name" value="Spt4_sf"/>
</dbReference>
<evidence type="ECO:0000256" key="8">
    <source>
        <dbReference type="PIRNR" id="PIRNR025023"/>
    </source>
</evidence>
<dbReference type="GO" id="GO:0140673">
    <property type="term" value="P:transcription elongation-coupled chromatin remodeling"/>
    <property type="evidence" value="ECO:0007669"/>
    <property type="project" value="InterPro"/>
</dbReference>
<dbReference type="AlphaFoldDB" id="A0A6A6UZT7"/>
<dbReference type="InterPro" id="IPR009287">
    <property type="entry name" value="Spt4"/>
</dbReference>
<dbReference type="SMART" id="SM01389">
    <property type="entry name" value="Spt4"/>
    <property type="match status" value="1"/>
</dbReference>
<dbReference type="GO" id="GO:0008270">
    <property type="term" value="F:zinc ion binding"/>
    <property type="evidence" value="ECO:0007669"/>
    <property type="project" value="InterPro"/>
</dbReference>
<dbReference type="Pfam" id="PF06093">
    <property type="entry name" value="Spt4"/>
    <property type="match status" value="1"/>
</dbReference>
<evidence type="ECO:0000256" key="6">
    <source>
        <dbReference type="ARBA" id="ARBA00023242"/>
    </source>
</evidence>
<feature type="domain" description="Spt4/RpoE2 zinc finger" evidence="9">
    <location>
        <begin position="16"/>
        <end position="92"/>
    </location>
</feature>
<proteinExistence type="inferred from homology"/>
<dbReference type="InterPro" id="IPR029040">
    <property type="entry name" value="RPABC4/Spt4"/>
</dbReference>
<keyword evidence="5 8" id="KW-0804">Transcription</keyword>
<dbReference type="PANTHER" id="PTHR12882:SF1">
    <property type="entry name" value="TRANSCRIPTION ELONGATION FACTOR SPT4"/>
    <property type="match status" value="1"/>
</dbReference>
<evidence type="ECO:0000256" key="7">
    <source>
        <dbReference type="ARBA" id="ARBA00023328"/>
    </source>
</evidence>
<keyword evidence="7" id="KW-0137">Centromere</keyword>
<comment type="subcellular location">
    <subcellularLocation>
        <location evidence="2">Chromosome</location>
        <location evidence="2">Centromere</location>
    </subcellularLocation>
    <subcellularLocation>
        <location evidence="1 8">Nucleus</location>
    </subcellularLocation>
</comment>
<dbReference type="EMBL" id="MU006601">
    <property type="protein sequence ID" value="KAF2742994.1"/>
    <property type="molecule type" value="Genomic_DNA"/>
</dbReference>
<dbReference type="GO" id="GO:0000775">
    <property type="term" value="C:chromosome, centromeric region"/>
    <property type="evidence" value="ECO:0007669"/>
    <property type="project" value="UniProtKB-SubCell"/>
</dbReference>
<evidence type="ECO:0000259" key="9">
    <source>
        <dbReference type="SMART" id="SM01389"/>
    </source>
</evidence>
<dbReference type="GO" id="GO:0000993">
    <property type="term" value="F:RNA polymerase II complex binding"/>
    <property type="evidence" value="ECO:0007669"/>
    <property type="project" value="TreeGrafter"/>
</dbReference>
<dbReference type="PIRSF" id="PIRSF025023">
    <property type="entry name" value="Spt4"/>
    <property type="match status" value="1"/>
</dbReference>
<comment type="similarity">
    <text evidence="3 8">Belongs to the SPT4 family.</text>
</comment>
<evidence type="ECO:0000256" key="1">
    <source>
        <dbReference type="ARBA" id="ARBA00004123"/>
    </source>
</evidence>
<keyword evidence="6 8" id="KW-0539">Nucleus</keyword>
<keyword evidence="11" id="KW-1185">Reference proteome</keyword>
<accession>A0A6A6UZT7</accession>
<name>A0A6A6UZT7_9PLEO</name>
<dbReference type="SUPFAM" id="SSF63393">
    <property type="entry name" value="RNA polymerase subunits"/>
    <property type="match status" value="1"/>
</dbReference>
<sequence length="123" mass="13311">MASGGNFIESRMQRHMRACMVCSVVRTAQEFTRSGCPNCDFLQLAGNPDAVAEATSPDFEGLITISDTERSWVARYQRLQGCLPGVYAMQVMGVLAEEYIEAAEAAGVHYVPRDGSATEAVDA</sequence>
<dbReference type="InterPro" id="IPR022800">
    <property type="entry name" value="Spt4/RpoE2_Znf"/>
</dbReference>
<evidence type="ECO:0000313" key="10">
    <source>
        <dbReference type="EMBL" id="KAF2742994.1"/>
    </source>
</evidence>
<reference evidence="10" key="1">
    <citation type="journal article" date="2020" name="Stud. Mycol.">
        <title>101 Dothideomycetes genomes: a test case for predicting lifestyles and emergence of pathogens.</title>
        <authorList>
            <person name="Haridas S."/>
            <person name="Albert R."/>
            <person name="Binder M."/>
            <person name="Bloem J."/>
            <person name="Labutti K."/>
            <person name="Salamov A."/>
            <person name="Andreopoulos B."/>
            <person name="Baker S."/>
            <person name="Barry K."/>
            <person name="Bills G."/>
            <person name="Bluhm B."/>
            <person name="Cannon C."/>
            <person name="Castanera R."/>
            <person name="Culley D."/>
            <person name="Daum C."/>
            <person name="Ezra D."/>
            <person name="Gonzalez J."/>
            <person name="Henrissat B."/>
            <person name="Kuo A."/>
            <person name="Liang C."/>
            <person name="Lipzen A."/>
            <person name="Lutzoni F."/>
            <person name="Magnuson J."/>
            <person name="Mondo S."/>
            <person name="Nolan M."/>
            <person name="Ohm R."/>
            <person name="Pangilinan J."/>
            <person name="Park H.-J."/>
            <person name="Ramirez L."/>
            <person name="Alfaro M."/>
            <person name="Sun H."/>
            <person name="Tritt A."/>
            <person name="Yoshinaga Y."/>
            <person name="Zwiers L.-H."/>
            <person name="Turgeon B."/>
            <person name="Goodwin S."/>
            <person name="Spatafora J."/>
            <person name="Crous P."/>
            <person name="Grigoriev I."/>
        </authorList>
    </citation>
    <scope>NUCLEOTIDE SEQUENCE</scope>
    <source>
        <strain evidence="10">CBS 119925</strain>
    </source>
</reference>
<evidence type="ECO:0000256" key="5">
    <source>
        <dbReference type="ARBA" id="ARBA00023163"/>
    </source>
</evidence>
<dbReference type="CDD" id="cd07973">
    <property type="entry name" value="Spt4"/>
    <property type="match status" value="1"/>
</dbReference>
<evidence type="ECO:0000256" key="3">
    <source>
        <dbReference type="ARBA" id="ARBA00010464"/>
    </source>
</evidence>
<evidence type="ECO:0000256" key="4">
    <source>
        <dbReference type="ARBA" id="ARBA00020182"/>
    </source>
</evidence>
<dbReference type="PANTHER" id="PTHR12882">
    <property type="entry name" value="SUPPRESSOR OF TY 4"/>
    <property type="match status" value="1"/>
</dbReference>
<dbReference type="Proteomes" id="UP000799440">
    <property type="component" value="Unassembled WGS sequence"/>
</dbReference>
<organism evidence="10 11">
    <name type="scientific">Sporormia fimetaria CBS 119925</name>
    <dbReference type="NCBI Taxonomy" id="1340428"/>
    <lineage>
        <taxon>Eukaryota</taxon>
        <taxon>Fungi</taxon>
        <taxon>Dikarya</taxon>
        <taxon>Ascomycota</taxon>
        <taxon>Pezizomycotina</taxon>
        <taxon>Dothideomycetes</taxon>
        <taxon>Pleosporomycetidae</taxon>
        <taxon>Pleosporales</taxon>
        <taxon>Sporormiaceae</taxon>
        <taxon>Sporormia</taxon>
    </lineage>
</organism>
<evidence type="ECO:0000256" key="2">
    <source>
        <dbReference type="ARBA" id="ARBA00004584"/>
    </source>
</evidence>
<dbReference type="Gene3D" id="3.30.40.210">
    <property type="match status" value="1"/>
</dbReference>
<comment type="function">
    <text evidence="8">The SPT4-SPT5 complex mediates both activation and inhibition of transcription elongation, and plays a role in pre-mRNA processing. This complex seems to be important for the stability of the RNA polymerase II elongation machinery on the chromatin template but not for the inherent ability of this machinery to translocate down the gene.</text>
</comment>
<dbReference type="GO" id="GO:0032044">
    <property type="term" value="C:DSIF complex"/>
    <property type="evidence" value="ECO:0007669"/>
    <property type="project" value="TreeGrafter"/>
</dbReference>
<dbReference type="GO" id="GO:0006355">
    <property type="term" value="P:regulation of DNA-templated transcription"/>
    <property type="evidence" value="ECO:0007669"/>
    <property type="project" value="InterPro"/>
</dbReference>
<evidence type="ECO:0000313" key="11">
    <source>
        <dbReference type="Proteomes" id="UP000799440"/>
    </source>
</evidence>
<gene>
    <name evidence="10" type="ORF">M011DRAFT_471717</name>
</gene>
<protein>
    <recommendedName>
        <fullName evidence="4 8">Transcription elongation factor SPT4</fullName>
    </recommendedName>
</protein>